<dbReference type="GO" id="GO:0005524">
    <property type="term" value="F:ATP binding"/>
    <property type="evidence" value="ECO:0007669"/>
    <property type="project" value="UniProtKB-KW"/>
</dbReference>
<dbReference type="Gene3D" id="1.10.510.10">
    <property type="entry name" value="Transferase(Phosphotransferase) domain 1"/>
    <property type="match status" value="1"/>
</dbReference>
<dbReference type="Pfam" id="PF00651">
    <property type="entry name" value="BTB"/>
    <property type="match status" value="1"/>
</dbReference>
<evidence type="ECO:0000256" key="2">
    <source>
        <dbReference type="ARBA" id="ARBA00022840"/>
    </source>
</evidence>
<proteinExistence type="predicted"/>
<keyword evidence="1" id="KW-0547">Nucleotide-binding</keyword>
<dbReference type="SUPFAM" id="SSF56112">
    <property type="entry name" value="Protein kinase-like (PK-like)"/>
    <property type="match status" value="1"/>
</dbReference>
<dbReference type="OrthoDB" id="4062651at2759"/>
<dbReference type="SUPFAM" id="SSF54695">
    <property type="entry name" value="POZ domain"/>
    <property type="match status" value="1"/>
</dbReference>
<accession>A0A9P3UIK9</accession>
<evidence type="ECO:0000259" key="4">
    <source>
        <dbReference type="PROSITE" id="PS50011"/>
    </source>
</evidence>
<evidence type="ECO:0000256" key="1">
    <source>
        <dbReference type="ARBA" id="ARBA00022741"/>
    </source>
</evidence>
<dbReference type="PROSITE" id="PS50097">
    <property type="entry name" value="BTB"/>
    <property type="match status" value="1"/>
</dbReference>
<dbReference type="GO" id="GO:0004674">
    <property type="term" value="F:protein serine/threonine kinase activity"/>
    <property type="evidence" value="ECO:0007669"/>
    <property type="project" value="TreeGrafter"/>
</dbReference>
<comment type="caution">
    <text evidence="6">The sequence shown here is derived from an EMBL/GenBank/DDBJ whole genome shotgun (WGS) entry which is preliminary data.</text>
</comment>
<dbReference type="EMBL" id="BRPK01000001">
    <property type="protein sequence ID" value="GLB34347.1"/>
    <property type="molecule type" value="Genomic_DNA"/>
</dbReference>
<dbReference type="InterPro" id="IPR008271">
    <property type="entry name" value="Ser/Thr_kinase_AS"/>
</dbReference>
<dbReference type="PANTHER" id="PTHR44329:SF298">
    <property type="entry name" value="MIXED LINEAGE KINASE DOMAIN-LIKE PROTEIN"/>
    <property type="match status" value="1"/>
</dbReference>
<feature type="region of interest" description="Disordered" evidence="3">
    <location>
        <begin position="161"/>
        <end position="193"/>
    </location>
</feature>
<keyword evidence="7" id="KW-1185">Reference proteome</keyword>
<name>A0A9P3UIK9_LYOSH</name>
<dbReference type="PROSITE" id="PS50011">
    <property type="entry name" value="PROTEIN_KINASE_DOM"/>
    <property type="match status" value="1"/>
</dbReference>
<dbReference type="InterPro" id="IPR000210">
    <property type="entry name" value="BTB/POZ_dom"/>
</dbReference>
<dbReference type="Gene3D" id="3.30.710.10">
    <property type="entry name" value="Potassium Channel Kv1.1, Chain A"/>
    <property type="match status" value="1"/>
</dbReference>
<dbReference type="Pfam" id="PF07714">
    <property type="entry name" value="PK_Tyr_Ser-Thr"/>
    <property type="match status" value="1"/>
</dbReference>
<evidence type="ECO:0000313" key="7">
    <source>
        <dbReference type="Proteomes" id="UP001063166"/>
    </source>
</evidence>
<keyword evidence="2" id="KW-0067">ATP-binding</keyword>
<feature type="region of interest" description="Disordered" evidence="3">
    <location>
        <begin position="1"/>
        <end position="58"/>
    </location>
</feature>
<dbReference type="SMART" id="SM00220">
    <property type="entry name" value="S_TKc"/>
    <property type="match status" value="1"/>
</dbReference>
<dbReference type="PROSITE" id="PS00108">
    <property type="entry name" value="PROTEIN_KINASE_ST"/>
    <property type="match status" value="1"/>
</dbReference>
<organism evidence="6 7">
    <name type="scientific">Lyophyllum shimeji</name>
    <name type="common">Hon-shimeji</name>
    <name type="synonym">Tricholoma shimeji</name>
    <dbReference type="NCBI Taxonomy" id="47721"/>
    <lineage>
        <taxon>Eukaryota</taxon>
        <taxon>Fungi</taxon>
        <taxon>Dikarya</taxon>
        <taxon>Basidiomycota</taxon>
        <taxon>Agaricomycotina</taxon>
        <taxon>Agaricomycetes</taxon>
        <taxon>Agaricomycetidae</taxon>
        <taxon>Agaricales</taxon>
        <taxon>Tricholomatineae</taxon>
        <taxon>Lyophyllaceae</taxon>
        <taxon>Lyophyllum</taxon>
    </lineage>
</organism>
<dbReference type="InterPro" id="IPR011009">
    <property type="entry name" value="Kinase-like_dom_sf"/>
</dbReference>
<evidence type="ECO:0000259" key="5">
    <source>
        <dbReference type="PROSITE" id="PS50097"/>
    </source>
</evidence>
<evidence type="ECO:0000256" key="3">
    <source>
        <dbReference type="SAM" id="MobiDB-lite"/>
    </source>
</evidence>
<dbReference type="Proteomes" id="UP001063166">
    <property type="component" value="Unassembled WGS sequence"/>
</dbReference>
<dbReference type="InterPro" id="IPR051681">
    <property type="entry name" value="Ser/Thr_Kinases-Pseudokinases"/>
</dbReference>
<feature type="compositionally biased region" description="Low complexity" evidence="3">
    <location>
        <begin position="21"/>
        <end position="39"/>
    </location>
</feature>
<sequence length="1058" mass="116756">MTVTPPRVSVLSKNLEPPIPRSSAHTSRAAASTASVASTTRRHPSARPAASSATASDVGVVHSQAPINVQEPQRLALATGSGSVSSTVEEVAKMSTLVWLQDLKALFDNANERFPDVVWKPDPGEDQGDGKEIWGHQAMIYARATPSFQARYFSLKSVADASSSPSTTSAVSVDVTHSASRTPSPSPPAPSVELKPLNSILRLSTSVNPTLFEAELEYLYTGQGFGEMFEFLFDSSDSTGDQVQAEQLRAENLRKDLLYMWRSRLYSDVRITLTGEFASSSNETTTAVFSAQRFILASRCPYFHTVLVERSNETSQYNEQGQVILSLPSRTFTPAALHFTLGYIYTGTLMFSQRTYDLDTAFHIMRAAKYLALPSLYDDIQARIVHEMMHGLFHASLSFREYERITAGAWATDASGCRCQQCARRAPRVLQFSLAHDVENAVLERGARRALVGMFGRGWCTSEFAGLPLGLRESLVRGVGKRTIPTNAFALLFAAEDALAWLTTVTDEWAQEVRATVLSARRKVDEVVCGQCEACFGCTQWSELIARDKVEKLGWIIDSVGRGVNERCAASAALYQMLVSILSHPTFAEDRVPVLSSISRIRAKVEQARVYLLQWIGERWIAIRQGGGFDGLEGRVLKEICDHIELPPEDLLHPQFVVVARLTAVFKNVQQYKQLLSHRDSEAQRLLDIFQTLLDTNGLSAEFRRNLLVATQRLSKRSGVYPTCYKLKDVELISEHPVAAGSFADVHKGRLLGQTVCLKVIRLYQTSHVTSFLQKVAAEAILWGQLSHPNLLPIYGLFQYTTRICLVSPWMEFGDITNFLRQRPDADRLRLVSDVARGIDYLHKDDIVHGDLKGANILVNDAGRACLADFGLSAVTDADILHWTSNSSAASKGGSVRWQAPELFDVESDDTIHNSKSSDVYAFACVAYEIFTGNIPFFEVPRDPAVISRVQMGAKPSRPPASSLAWGPWGLKESHWSFMEACWSTSPDDRPSIVKAVVQFVSDQALDDRPIENPNIISRALFRDSVDTGVELPAIDELEAILSKAVSASGSETDIPTS</sequence>
<feature type="compositionally biased region" description="Low complexity" evidence="3">
    <location>
        <begin position="161"/>
        <end position="183"/>
    </location>
</feature>
<dbReference type="PANTHER" id="PTHR44329">
    <property type="entry name" value="SERINE/THREONINE-PROTEIN KINASE TNNI3K-RELATED"/>
    <property type="match status" value="1"/>
</dbReference>
<feature type="compositionally biased region" description="Low complexity" evidence="3">
    <location>
        <begin position="46"/>
        <end position="56"/>
    </location>
</feature>
<reference evidence="6" key="1">
    <citation type="submission" date="2022-07" db="EMBL/GenBank/DDBJ databases">
        <title>The genome of Lyophyllum shimeji provides insight into the initial evolution of ectomycorrhizal fungal genome.</title>
        <authorList>
            <person name="Kobayashi Y."/>
            <person name="Shibata T."/>
            <person name="Hirakawa H."/>
            <person name="Shigenobu S."/>
            <person name="Nishiyama T."/>
            <person name="Yamada A."/>
            <person name="Hasebe M."/>
            <person name="Kawaguchi M."/>
        </authorList>
    </citation>
    <scope>NUCLEOTIDE SEQUENCE</scope>
    <source>
        <strain evidence="6">AT787</strain>
    </source>
</reference>
<dbReference type="CDD" id="cd18186">
    <property type="entry name" value="BTB_POZ_ZBTB_KLHL-like"/>
    <property type="match status" value="1"/>
</dbReference>
<feature type="domain" description="Protein kinase" evidence="4">
    <location>
        <begin position="732"/>
        <end position="1006"/>
    </location>
</feature>
<dbReference type="AlphaFoldDB" id="A0A9P3UIK9"/>
<evidence type="ECO:0000313" key="6">
    <source>
        <dbReference type="EMBL" id="GLB34347.1"/>
    </source>
</evidence>
<dbReference type="InterPro" id="IPR011333">
    <property type="entry name" value="SKP1/BTB/POZ_sf"/>
</dbReference>
<dbReference type="InterPro" id="IPR000719">
    <property type="entry name" value="Prot_kinase_dom"/>
</dbReference>
<protein>
    <submittedName>
        <fullName evidence="6">CAP_GLY</fullName>
    </submittedName>
</protein>
<feature type="domain" description="BTB" evidence="5">
    <location>
        <begin position="267"/>
        <end position="353"/>
    </location>
</feature>
<gene>
    <name evidence="6" type="ORF">LshimejAT787_0112310</name>
</gene>
<dbReference type="InterPro" id="IPR001245">
    <property type="entry name" value="Ser-Thr/Tyr_kinase_cat_dom"/>
</dbReference>